<dbReference type="Gene3D" id="4.10.280.10">
    <property type="entry name" value="Helix-loop-helix DNA-binding domain"/>
    <property type="match status" value="1"/>
</dbReference>
<dbReference type="PANTHER" id="PTHR46834">
    <property type="entry name" value="TRANSCRIPTION FACTOR BHLH91"/>
    <property type="match status" value="1"/>
</dbReference>
<protein>
    <submittedName>
        <fullName evidence="6">Transcription factor bHLH91-like</fullName>
    </submittedName>
</protein>
<comment type="caution">
    <text evidence="6">The sequence shown here is derived from an EMBL/GenBank/DDBJ whole genome shotgun (WGS) entry which is preliminary data.</text>
</comment>
<name>A0A834TX11_9FABA</name>
<comment type="subcellular location">
    <subcellularLocation>
        <location evidence="1">Nucleus</location>
    </subcellularLocation>
</comment>
<evidence type="ECO:0000256" key="2">
    <source>
        <dbReference type="ARBA" id="ARBA00023015"/>
    </source>
</evidence>
<dbReference type="InterPro" id="IPR045895">
    <property type="entry name" value="bHLH91-like"/>
</dbReference>
<evidence type="ECO:0000256" key="4">
    <source>
        <dbReference type="ARBA" id="ARBA00023242"/>
    </source>
</evidence>
<reference evidence="6" key="1">
    <citation type="submission" date="2020-09" db="EMBL/GenBank/DDBJ databases">
        <title>Genome-Enabled Discovery of Anthraquinone Biosynthesis in Senna tora.</title>
        <authorList>
            <person name="Kang S.-H."/>
            <person name="Pandey R.P."/>
            <person name="Lee C.-M."/>
            <person name="Sim J.-S."/>
            <person name="Jeong J.-T."/>
            <person name="Choi B.-S."/>
            <person name="Jung M."/>
            <person name="Ginzburg D."/>
            <person name="Zhao K."/>
            <person name="Won S.Y."/>
            <person name="Oh T.-J."/>
            <person name="Yu Y."/>
            <person name="Kim N.-H."/>
            <person name="Lee O.R."/>
            <person name="Lee T.-H."/>
            <person name="Bashyal P."/>
            <person name="Kim T.-S."/>
            <person name="Lee W.-H."/>
            <person name="Kawkins C."/>
            <person name="Kim C.-K."/>
            <person name="Kim J.S."/>
            <person name="Ahn B.O."/>
            <person name="Rhee S.Y."/>
            <person name="Sohng J.K."/>
        </authorList>
    </citation>
    <scope>NUCLEOTIDE SEQUENCE</scope>
    <source>
        <tissue evidence="6">Leaf</tissue>
    </source>
</reference>
<dbReference type="SUPFAM" id="SSF47459">
    <property type="entry name" value="HLH, helix-loop-helix DNA-binding domain"/>
    <property type="match status" value="1"/>
</dbReference>
<dbReference type="Proteomes" id="UP000634136">
    <property type="component" value="Unassembled WGS sequence"/>
</dbReference>
<dbReference type="GO" id="GO:0005634">
    <property type="term" value="C:nucleus"/>
    <property type="evidence" value="ECO:0007669"/>
    <property type="project" value="UniProtKB-SubCell"/>
</dbReference>
<evidence type="ECO:0000313" key="7">
    <source>
        <dbReference type="Proteomes" id="UP000634136"/>
    </source>
</evidence>
<organism evidence="6 7">
    <name type="scientific">Senna tora</name>
    <dbReference type="NCBI Taxonomy" id="362788"/>
    <lineage>
        <taxon>Eukaryota</taxon>
        <taxon>Viridiplantae</taxon>
        <taxon>Streptophyta</taxon>
        <taxon>Embryophyta</taxon>
        <taxon>Tracheophyta</taxon>
        <taxon>Spermatophyta</taxon>
        <taxon>Magnoliopsida</taxon>
        <taxon>eudicotyledons</taxon>
        <taxon>Gunneridae</taxon>
        <taxon>Pentapetalae</taxon>
        <taxon>rosids</taxon>
        <taxon>fabids</taxon>
        <taxon>Fabales</taxon>
        <taxon>Fabaceae</taxon>
        <taxon>Caesalpinioideae</taxon>
        <taxon>Cassia clade</taxon>
        <taxon>Senna</taxon>
    </lineage>
</organism>
<evidence type="ECO:0000256" key="3">
    <source>
        <dbReference type="ARBA" id="ARBA00023163"/>
    </source>
</evidence>
<feature type="domain" description="BHLH" evidence="5">
    <location>
        <begin position="238"/>
        <end position="287"/>
    </location>
</feature>
<dbReference type="GO" id="GO:0048658">
    <property type="term" value="P:anther wall tapetum development"/>
    <property type="evidence" value="ECO:0007669"/>
    <property type="project" value="InterPro"/>
</dbReference>
<dbReference type="PROSITE" id="PS50888">
    <property type="entry name" value="BHLH"/>
    <property type="match status" value="1"/>
</dbReference>
<dbReference type="Pfam" id="PF00010">
    <property type="entry name" value="HLH"/>
    <property type="match status" value="1"/>
</dbReference>
<dbReference type="InterPro" id="IPR036638">
    <property type="entry name" value="HLH_DNA-bd_sf"/>
</dbReference>
<gene>
    <name evidence="6" type="ORF">G2W53_019054</name>
</gene>
<sequence length="451" mass="50257">MYDQQITGFPQMVHSHPPPEFHASLSTTTNTSASAATSALFIMEENSSNGHTHVVEMPNHNHCDSNQLLLSKWDTSDMQNHHHHHHQNQDQLLPYPTPDYLNLLYSLPTSTTGSISSFVNSSSISFEDPSGHGGLAESTNVSPAFEDPFLHLNLPAHPPALRDLFQSLPTHGYNNILPAASKNDHFMILGGEDDREEGSGVVAYLDADGIGFGNNDNGVLKFSHGDLGSVGRKGGRGGKRIKQVNTEKQRRVEFSSKFDALRELIPCPTKTDRASVVGDAIDYIRMLLRSVKDLKLLVDKKRREKRIRIKRHKLEEDEYDEEEEETLGDMESCNLKPLGESDDHHPHPFNGCLIRSSWLSRKSKDTEVDVRIIDDEVTIKLVQRKKKMNCLLYASKAMDELELDLQHVAGGHIGDFCSFLFNSKIYEGSSVYASAIANKLIEVMDGTSQAA</sequence>
<dbReference type="EMBL" id="JAAIUW010000006">
    <property type="protein sequence ID" value="KAF7827890.1"/>
    <property type="molecule type" value="Genomic_DNA"/>
</dbReference>
<dbReference type="InterPro" id="IPR011598">
    <property type="entry name" value="bHLH_dom"/>
</dbReference>
<evidence type="ECO:0000259" key="5">
    <source>
        <dbReference type="PROSITE" id="PS50888"/>
    </source>
</evidence>
<dbReference type="GO" id="GO:0046983">
    <property type="term" value="F:protein dimerization activity"/>
    <property type="evidence" value="ECO:0007669"/>
    <property type="project" value="InterPro"/>
</dbReference>
<proteinExistence type="predicted"/>
<dbReference type="GO" id="GO:0006355">
    <property type="term" value="P:regulation of DNA-templated transcription"/>
    <property type="evidence" value="ECO:0007669"/>
    <property type="project" value="InterPro"/>
</dbReference>
<accession>A0A834TX11</accession>
<evidence type="ECO:0000313" key="6">
    <source>
        <dbReference type="EMBL" id="KAF7827890.1"/>
    </source>
</evidence>
<keyword evidence="7" id="KW-1185">Reference proteome</keyword>
<keyword evidence="3" id="KW-0804">Transcription</keyword>
<keyword evidence="2" id="KW-0805">Transcription regulation</keyword>
<dbReference type="OrthoDB" id="1932168at2759"/>
<evidence type="ECO:0000256" key="1">
    <source>
        <dbReference type="ARBA" id="ARBA00004123"/>
    </source>
</evidence>
<dbReference type="AlphaFoldDB" id="A0A834TX11"/>
<dbReference type="SMART" id="SM00353">
    <property type="entry name" value="HLH"/>
    <property type="match status" value="1"/>
</dbReference>
<keyword evidence="4" id="KW-0539">Nucleus</keyword>
<dbReference type="PANTHER" id="PTHR46834:SF1">
    <property type="entry name" value="TRANSCRIPTION FACTOR BHLH10"/>
    <property type="match status" value="1"/>
</dbReference>